<evidence type="ECO:0000259" key="12">
    <source>
        <dbReference type="PROSITE" id="PS50929"/>
    </source>
</evidence>
<reference evidence="13 14" key="1">
    <citation type="submission" date="2015-06" db="EMBL/GenBank/DDBJ databases">
        <title>Draft genome of the moderately acidophilic sulfate reducer Candidatus Desulfosporosinus acididurans strain M1.</title>
        <authorList>
            <person name="Poehlein A."/>
            <person name="Petzsch P."/>
            <person name="Johnson B.D."/>
            <person name="Schloemann M."/>
            <person name="Daniel R."/>
            <person name="Muehling M."/>
        </authorList>
    </citation>
    <scope>NUCLEOTIDE SEQUENCE [LARGE SCALE GENOMIC DNA]</scope>
    <source>
        <strain evidence="13 14">M1</strain>
    </source>
</reference>
<keyword evidence="3" id="KW-1003">Cell membrane</keyword>
<keyword evidence="14" id="KW-1185">Reference proteome</keyword>
<dbReference type="InterPro" id="IPR003593">
    <property type="entry name" value="AAA+_ATPase"/>
</dbReference>
<evidence type="ECO:0000256" key="2">
    <source>
        <dbReference type="ARBA" id="ARBA00022448"/>
    </source>
</evidence>
<feature type="region of interest" description="Disordered" evidence="9">
    <location>
        <begin position="1"/>
        <end position="33"/>
    </location>
</feature>
<feature type="transmembrane region" description="Helical" evidence="10">
    <location>
        <begin position="53"/>
        <end position="81"/>
    </location>
</feature>
<dbReference type="EMBL" id="LDZY01000003">
    <property type="protein sequence ID" value="KLU66943.1"/>
    <property type="molecule type" value="Genomic_DNA"/>
</dbReference>
<evidence type="ECO:0000256" key="5">
    <source>
        <dbReference type="ARBA" id="ARBA00022741"/>
    </source>
</evidence>
<evidence type="ECO:0000256" key="7">
    <source>
        <dbReference type="ARBA" id="ARBA00022989"/>
    </source>
</evidence>
<dbReference type="FunFam" id="3.40.50.300:FF:000287">
    <property type="entry name" value="Multidrug ABC transporter ATP-binding protein"/>
    <property type="match status" value="1"/>
</dbReference>
<dbReference type="RefSeq" id="WP_047808806.1">
    <property type="nucleotide sequence ID" value="NZ_LDZY01000003.1"/>
</dbReference>
<dbReference type="GO" id="GO:0015421">
    <property type="term" value="F:ABC-type oligopeptide transporter activity"/>
    <property type="evidence" value="ECO:0007669"/>
    <property type="project" value="TreeGrafter"/>
</dbReference>
<evidence type="ECO:0000256" key="1">
    <source>
        <dbReference type="ARBA" id="ARBA00004651"/>
    </source>
</evidence>
<feature type="domain" description="ABC transmembrane type-1" evidence="12">
    <location>
        <begin position="54"/>
        <end position="339"/>
    </location>
</feature>
<accession>A0A0J1FVD6</accession>
<feature type="transmembrane region" description="Helical" evidence="10">
    <location>
        <begin position="186"/>
        <end position="210"/>
    </location>
</feature>
<feature type="domain" description="ABC transporter" evidence="11">
    <location>
        <begin position="373"/>
        <end position="607"/>
    </location>
</feature>
<dbReference type="PANTHER" id="PTHR43394:SF1">
    <property type="entry name" value="ATP-BINDING CASSETTE SUB-FAMILY B MEMBER 10, MITOCHONDRIAL"/>
    <property type="match status" value="1"/>
</dbReference>
<keyword evidence="7 10" id="KW-1133">Transmembrane helix</keyword>
<dbReference type="Gene3D" id="1.20.1560.10">
    <property type="entry name" value="ABC transporter type 1, transmembrane domain"/>
    <property type="match status" value="1"/>
</dbReference>
<proteinExistence type="predicted"/>
<keyword evidence="2" id="KW-0813">Transport</keyword>
<evidence type="ECO:0000256" key="3">
    <source>
        <dbReference type="ARBA" id="ARBA00022475"/>
    </source>
</evidence>
<gene>
    <name evidence="13" type="ORF">DEAC_c08770</name>
</gene>
<feature type="transmembrane region" description="Helical" evidence="10">
    <location>
        <begin position="93"/>
        <end position="110"/>
    </location>
</feature>
<evidence type="ECO:0000256" key="9">
    <source>
        <dbReference type="SAM" id="MobiDB-lite"/>
    </source>
</evidence>
<dbReference type="Pfam" id="PF00664">
    <property type="entry name" value="ABC_membrane"/>
    <property type="match status" value="1"/>
</dbReference>
<dbReference type="PROSITE" id="PS50929">
    <property type="entry name" value="ABC_TM1F"/>
    <property type="match status" value="1"/>
</dbReference>
<evidence type="ECO:0000256" key="8">
    <source>
        <dbReference type="ARBA" id="ARBA00023136"/>
    </source>
</evidence>
<dbReference type="STRING" id="476652.DEAC_c08770"/>
<dbReference type="PROSITE" id="PS00211">
    <property type="entry name" value="ABC_TRANSPORTER_1"/>
    <property type="match status" value="1"/>
</dbReference>
<dbReference type="PROSITE" id="PS50893">
    <property type="entry name" value="ABC_TRANSPORTER_2"/>
    <property type="match status" value="1"/>
</dbReference>
<evidence type="ECO:0000313" key="13">
    <source>
        <dbReference type="EMBL" id="KLU66943.1"/>
    </source>
</evidence>
<dbReference type="InterPro" id="IPR036640">
    <property type="entry name" value="ABC1_TM_sf"/>
</dbReference>
<evidence type="ECO:0000313" key="14">
    <source>
        <dbReference type="Proteomes" id="UP000036356"/>
    </source>
</evidence>
<dbReference type="SMART" id="SM00382">
    <property type="entry name" value="AAA"/>
    <property type="match status" value="1"/>
</dbReference>
<name>A0A0J1FVD6_9FIRM</name>
<dbReference type="Proteomes" id="UP000036356">
    <property type="component" value="Unassembled WGS sequence"/>
</dbReference>
<dbReference type="GO" id="GO:0005524">
    <property type="term" value="F:ATP binding"/>
    <property type="evidence" value="ECO:0007669"/>
    <property type="project" value="UniProtKB-KW"/>
</dbReference>
<keyword evidence="5" id="KW-0547">Nucleotide-binding</keyword>
<dbReference type="Gene3D" id="3.40.50.300">
    <property type="entry name" value="P-loop containing nucleotide triphosphate hydrolases"/>
    <property type="match status" value="1"/>
</dbReference>
<evidence type="ECO:0000256" key="10">
    <source>
        <dbReference type="SAM" id="Phobius"/>
    </source>
</evidence>
<organism evidence="13 14">
    <name type="scientific">Desulfosporosinus acididurans</name>
    <dbReference type="NCBI Taxonomy" id="476652"/>
    <lineage>
        <taxon>Bacteria</taxon>
        <taxon>Bacillati</taxon>
        <taxon>Bacillota</taxon>
        <taxon>Clostridia</taxon>
        <taxon>Eubacteriales</taxon>
        <taxon>Desulfitobacteriaceae</taxon>
        <taxon>Desulfosporosinus</taxon>
    </lineage>
</organism>
<dbReference type="InterPro" id="IPR027417">
    <property type="entry name" value="P-loop_NTPase"/>
</dbReference>
<dbReference type="InterPro" id="IPR011527">
    <property type="entry name" value="ABC1_TM_dom"/>
</dbReference>
<evidence type="ECO:0000259" key="11">
    <source>
        <dbReference type="PROSITE" id="PS50893"/>
    </source>
</evidence>
<comment type="caution">
    <text evidence="13">The sequence shown here is derived from an EMBL/GenBank/DDBJ whole genome shotgun (WGS) entry which is preliminary data.</text>
</comment>
<dbReference type="SUPFAM" id="SSF90123">
    <property type="entry name" value="ABC transporter transmembrane region"/>
    <property type="match status" value="1"/>
</dbReference>
<dbReference type="GO" id="GO:0016887">
    <property type="term" value="F:ATP hydrolysis activity"/>
    <property type="evidence" value="ECO:0007669"/>
    <property type="project" value="InterPro"/>
</dbReference>
<dbReference type="SUPFAM" id="SSF52540">
    <property type="entry name" value="P-loop containing nucleoside triphosphate hydrolases"/>
    <property type="match status" value="1"/>
</dbReference>
<evidence type="ECO:0000256" key="4">
    <source>
        <dbReference type="ARBA" id="ARBA00022692"/>
    </source>
</evidence>
<dbReference type="CDD" id="cd18547">
    <property type="entry name" value="ABC_6TM_Tm288_like"/>
    <property type="match status" value="1"/>
</dbReference>
<dbReference type="GO" id="GO:0005886">
    <property type="term" value="C:plasma membrane"/>
    <property type="evidence" value="ECO:0007669"/>
    <property type="project" value="UniProtKB-SubCell"/>
</dbReference>
<feature type="transmembrane region" description="Helical" evidence="10">
    <location>
        <begin position="290"/>
        <end position="319"/>
    </location>
</feature>
<dbReference type="CDD" id="cd03254">
    <property type="entry name" value="ABCC_Glucan_exporter_like"/>
    <property type="match status" value="1"/>
</dbReference>
<dbReference type="FunFam" id="1.20.1560.10:FF:000011">
    <property type="entry name" value="Multidrug ABC transporter ATP-binding protein"/>
    <property type="match status" value="1"/>
</dbReference>
<dbReference type="InterPro" id="IPR017871">
    <property type="entry name" value="ABC_transporter-like_CS"/>
</dbReference>
<keyword evidence="8 10" id="KW-0472">Membrane</keyword>
<dbReference type="Pfam" id="PF00005">
    <property type="entry name" value="ABC_tran"/>
    <property type="match status" value="1"/>
</dbReference>
<dbReference type="InterPro" id="IPR003439">
    <property type="entry name" value="ABC_transporter-like_ATP-bd"/>
</dbReference>
<dbReference type="AlphaFoldDB" id="A0A0J1FVD6"/>
<protein>
    <submittedName>
        <fullName evidence="13">Putative ABC transporter ATP-binding protein</fullName>
    </submittedName>
</protein>
<keyword evidence="6 13" id="KW-0067">ATP-binding</keyword>
<keyword evidence="4 10" id="KW-0812">Transmembrane</keyword>
<evidence type="ECO:0000256" key="6">
    <source>
        <dbReference type="ARBA" id="ARBA00022840"/>
    </source>
</evidence>
<feature type="compositionally biased region" description="Polar residues" evidence="9">
    <location>
        <begin position="1"/>
        <end position="11"/>
    </location>
</feature>
<sequence>MAKSNNKSFENMPNLGRIGGGGPRRFAPTEKPKNTKATLQRLLGIFMLWRRSFFLSIALTVTSATVALFTPLFLGMAINTFHPQTNTVDKSLLADYILILVACYLAGWLLDTSNGILMAKVTQKLVKHIRTEFFAKLQNIPLDFYDTRSHGDTMSRVTNDVDNISSTISQTTTQLIASVFTIAGSFIMMLVLSPILTLVAMISIPLFFLLTKTITRRSRGYFLGQQQKLGALNGVIEESINGLKMVKAFNQQQNVLTDFGNTNQELCDYSTKAQIWAGFMMPFMNVINNLSFAIIACTGGILSVKGVITVGVVVSFLTYSKQFGQPLNNIAGMFNNIQSALAGAERVFEIMDEKEEVPDRADIKELTDPQGAVEFRNVTFFYNPGKPVLTDINFKVSPGEVVALVGETGAGKTTIVNLLTRFYELDQGKILIDNRDITEIARKNLRSCFSVVLQDTCLFTGTIYDNIRYSRPSASDEEVKEAAKLAHGDEFITRLPKGYDTIVTGSTDNLSQGQRQLLAIARAILCDAPILILDEATSSVDTKTEKEIQHALLTLMKNRTSFLIAHRLSTIRDADKIMVIGSGKILESGTHDELMRSKGAYYEMVISQMGYEDKLESDADSFKVF</sequence>
<dbReference type="PATRIC" id="fig|476652.3.peg.900"/>
<dbReference type="PANTHER" id="PTHR43394">
    <property type="entry name" value="ATP-DEPENDENT PERMEASE MDL1, MITOCHONDRIAL"/>
    <property type="match status" value="1"/>
</dbReference>
<dbReference type="InterPro" id="IPR039421">
    <property type="entry name" value="Type_1_exporter"/>
</dbReference>
<comment type="subcellular location">
    <subcellularLocation>
        <location evidence="1">Cell membrane</location>
        <topology evidence="1">Multi-pass membrane protein</topology>
    </subcellularLocation>
</comment>